<feature type="domain" description="Bacterial sugar transferase" evidence="3">
    <location>
        <begin position="4"/>
        <end position="181"/>
    </location>
</feature>
<keyword evidence="5" id="KW-1185">Reference proteome</keyword>
<reference evidence="4 5" key="1">
    <citation type="journal article" date="2011" name="Stand. Genomic Sci.">
        <title>Complete genome sequence of the acetate-degrading sulfate reducer Desulfobacca acetoxidans type strain (ASRB2).</title>
        <authorList>
            <person name="Goker M."/>
            <person name="Teshima H."/>
            <person name="Lapidus A."/>
            <person name="Nolan M."/>
            <person name="Lucas S."/>
            <person name="Hammon N."/>
            <person name="Deshpande S."/>
            <person name="Cheng J.F."/>
            <person name="Tapia R."/>
            <person name="Han C."/>
            <person name="Goodwin L."/>
            <person name="Pitluck S."/>
            <person name="Huntemann M."/>
            <person name="Liolios K."/>
            <person name="Ivanova N."/>
            <person name="Pagani I."/>
            <person name="Mavromatis K."/>
            <person name="Ovchinikova G."/>
            <person name="Pati A."/>
            <person name="Chen A."/>
            <person name="Palaniappan K."/>
            <person name="Land M."/>
            <person name="Hauser L."/>
            <person name="Brambilla E.M."/>
            <person name="Rohde M."/>
            <person name="Spring S."/>
            <person name="Detter J.C."/>
            <person name="Woyke T."/>
            <person name="Bristow J."/>
            <person name="Eisen J.A."/>
            <person name="Markowitz V."/>
            <person name="Hugenholtz P."/>
            <person name="Kyrpides N.C."/>
            <person name="Klenk H.P."/>
        </authorList>
    </citation>
    <scope>NUCLEOTIDE SEQUENCE [LARGE SCALE GENOMIC DNA]</scope>
    <source>
        <strain evidence="5">ATCC 700848 / DSM 11109 / ASRB2</strain>
    </source>
</reference>
<dbReference type="STRING" id="880072.Desac_0245"/>
<keyword evidence="2" id="KW-0812">Transmembrane</keyword>
<reference evidence="5" key="2">
    <citation type="submission" date="2011-03" db="EMBL/GenBank/DDBJ databases">
        <title>The complete genome of Desulfobacca acetoxidans DSM 11109.</title>
        <authorList>
            <consortium name="US DOE Joint Genome Institute (JGI-PGF)"/>
            <person name="Lucas S."/>
            <person name="Copeland A."/>
            <person name="Lapidus A."/>
            <person name="Bruce D."/>
            <person name="Goodwin L."/>
            <person name="Pitluck S."/>
            <person name="Peters L."/>
            <person name="Kyrpides N."/>
            <person name="Mavromatis K."/>
            <person name="Ivanova N."/>
            <person name="Ovchinnikova G."/>
            <person name="Teshima H."/>
            <person name="Detter J.C."/>
            <person name="Han C."/>
            <person name="Land M."/>
            <person name="Hauser L."/>
            <person name="Markowitz V."/>
            <person name="Cheng J.-F."/>
            <person name="Hugenholtz P."/>
            <person name="Woyke T."/>
            <person name="Wu D."/>
            <person name="Spring S."/>
            <person name="Schueler E."/>
            <person name="Brambilla E."/>
            <person name="Klenk H.-P."/>
            <person name="Eisen J.A."/>
        </authorList>
    </citation>
    <scope>NUCLEOTIDE SEQUENCE [LARGE SCALE GENOMIC DNA]</scope>
    <source>
        <strain evidence="5">ATCC 700848 / DSM 11109 / ASRB2</strain>
    </source>
</reference>
<keyword evidence="2" id="KW-1133">Transmembrane helix</keyword>
<dbReference type="EMBL" id="CP002629">
    <property type="protein sequence ID" value="AEB08137.1"/>
    <property type="molecule type" value="Genomic_DNA"/>
</dbReference>
<sequence>MRIKNFIDFCLSWGALILLSPIFWIIAGIIKIDSAGPAFFRQERIGKNGKPFTSYKFRTMVDNAASKGLGLNIAVDDDRITAVGKILRNTSLDELPQLFNVVRGEMSIIGPRPTLRYQVVAYDAFQRRRLAMKPGITGWAQINGRNAIPWEERIKLDIWYVDNWSLKLDVQILGRTIGTVIRREGLYGPDGINYDFRPSRVPAT</sequence>
<dbReference type="HOGENOM" id="CLU_024920_1_4_7"/>
<dbReference type="PANTHER" id="PTHR30576">
    <property type="entry name" value="COLANIC BIOSYNTHESIS UDP-GLUCOSE LIPID CARRIER TRANSFERASE"/>
    <property type="match status" value="1"/>
</dbReference>
<dbReference type="AlphaFoldDB" id="F2NEE7"/>
<dbReference type="PANTHER" id="PTHR30576:SF8">
    <property type="entry name" value="UNDECAPRENYL-PHOSPHATE GALACTOSE PHOSPHOTRANSFERASE"/>
    <property type="match status" value="1"/>
</dbReference>
<keyword evidence="2" id="KW-0472">Membrane</keyword>
<evidence type="ECO:0000313" key="5">
    <source>
        <dbReference type="Proteomes" id="UP000000483"/>
    </source>
</evidence>
<evidence type="ECO:0000256" key="2">
    <source>
        <dbReference type="SAM" id="Phobius"/>
    </source>
</evidence>
<gene>
    <name evidence="4" type="ordered locus">Desac_0245</name>
</gene>
<dbReference type="Proteomes" id="UP000000483">
    <property type="component" value="Chromosome"/>
</dbReference>
<dbReference type="KEGG" id="dao:Desac_0245"/>
<dbReference type="Pfam" id="PF02397">
    <property type="entry name" value="Bac_transf"/>
    <property type="match status" value="1"/>
</dbReference>
<feature type="transmembrane region" description="Helical" evidence="2">
    <location>
        <begin position="6"/>
        <end position="30"/>
    </location>
</feature>
<proteinExistence type="inferred from homology"/>
<evidence type="ECO:0000313" key="4">
    <source>
        <dbReference type="EMBL" id="AEB08137.1"/>
    </source>
</evidence>
<organism evidence="4 5">
    <name type="scientific">Desulfobacca acetoxidans (strain ATCC 700848 / DSM 11109 / ASRB2)</name>
    <dbReference type="NCBI Taxonomy" id="880072"/>
    <lineage>
        <taxon>Bacteria</taxon>
        <taxon>Pseudomonadati</taxon>
        <taxon>Thermodesulfobacteriota</taxon>
        <taxon>Desulfobaccia</taxon>
        <taxon>Desulfobaccales</taxon>
        <taxon>Desulfobaccaceae</taxon>
        <taxon>Desulfobacca</taxon>
    </lineage>
</organism>
<comment type="similarity">
    <text evidence="1">Belongs to the bacterial sugar transferase family.</text>
</comment>
<dbReference type="RefSeq" id="WP_013705250.1">
    <property type="nucleotide sequence ID" value="NC_015388.1"/>
</dbReference>
<dbReference type="GO" id="GO:0047360">
    <property type="term" value="F:undecaprenyl-phosphate galactose phosphotransferase activity"/>
    <property type="evidence" value="ECO:0007669"/>
    <property type="project" value="UniProtKB-EC"/>
</dbReference>
<dbReference type="eggNOG" id="COG2148">
    <property type="taxonomic scope" value="Bacteria"/>
</dbReference>
<dbReference type="EC" id="2.7.8.6" evidence="4"/>
<evidence type="ECO:0000256" key="1">
    <source>
        <dbReference type="ARBA" id="ARBA00006464"/>
    </source>
</evidence>
<accession>F2NEE7</accession>
<protein>
    <submittedName>
        <fullName evidence="4">Undecaprenyl-phosphate galactose phosphotransferase</fullName>
        <ecNumber evidence="4">2.7.8.6</ecNumber>
    </submittedName>
</protein>
<dbReference type="InterPro" id="IPR003362">
    <property type="entry name" value="Bact_transf"/>
</dbReference>
<keyword evidence="4" id="KW-0808">Transferase</keyword>
<name>F2NEE7_DESAR</name>
<evidence type="ECO:0000259" key="3">
    <source>
        <dbReference type="Pfam" id="PF02397"/>
    </source>
</evidence>